<keyword evidence="9" id="KW-1185">Reference proteome</keyword>
<proteinExistence type="predicted"/>
<gene>
    <name evidence="8" type="ORF">DLAC_05126</name>
</gene>
<keyword evidence="1" id="KW-0808">Transferase</keyword>
<feature type="region of interest" description="Disordered" evidence="5">
    <location>
        <begin position="181"/>
        <end position="212"/>
    </location>
</feature>
<dbReference type="OrthoDB" id="26006at2759"/>
<organism evidence="8 9">
    <name type="scientific">Tieghemostelium lacteum</name>
    <name type="common">Slime mold</name>
    <name type="synonym">Dictyostelium lacteum</name>
    <dbReference type="NCBI Taxonomy" id="361077"/>
    <lineage>
        <taxon>Eukaryota</taxon>
        <taxon>Amoebozoa</taxon>
        <taxon>Evosea</taxon>
        <taxon>Eumycetozoa</taxon>
        <taxon>Dictyostelia</taxon>
        <taxon>Dictyosteliales</taxon>
        <taxon>Raperosteliaceae</taxon>
        <taxon>Tieghemostelium</taxon>
    </lineage>
</organism>
<dbReference type="Proteomes" id="UP000076078">
    <property type="component" value="Unassembled WGS sequence"/>
</dbReference>
<evidence type="ECO:0000256" key="5">
    <source>
        <dbReference type="SAM" id="MobiDB-lite"/>
    </source>
</evidence>
<name>A0A151ZIK1_TIELA</name>
<reference evidence="8 9" key="1">
    <citation type="submission" date="2015-12" db="EMBL/GenBank/DDBJ databases">
        <title>Dictyostelia acquired genes for synthesis and detection of signals that induce cell-type specialization by lateral gene transfer from prokaryotes.</title>
        <authorList>
            <person name="Gloeckner G."/>
            <person name="Schaap P."/>
        </authorList>
    </citation>
    <scope>NUCLEOTIDE SEQUENCE [LARGE SCALE GENOMIC DNA]</scope>
    <source>
        <strain evidence="8 9">TK</strain>
    </source>
</reference>
<keyword evidence="3 8" id="KW-0418">Kinase</keyword>
<keyword evidence="2" id="KW-0547">Nucleotide-binding</keyword>
<evidence type="ECO:0000313" key="9">
    <source>
        <dbReference type="Proteomes" id="UP000076078"/>
    </source>
</evidence>
<dbReference type="InterPro" id="IPR008266">
    <property type="entry name" value="Tyr_kinase_AS"/>
</dbReference>
<dbReference type="InterPro" id="IPR011009">
    <property type="entry name" value="Kinase-like_dom_sf"/>
</dbReference>
<keyword evidence="4" id="KW-0067">ATP-binding</keyword>
<protein>
    <submittedName>
        <fullName evidence="8">Protein kinase</fullName>
    </submittedName>
</protein>
<evidence type="ECO:0000256" key="3">
    <source>
        <dbReference type="ARBA" id="ARBA00022777"/>
    </source>
</evidence>
<evidence type="ECO:0000313" key="8">
    <source>
        <dbReference type="EMBL" id="KYQ93737.1"/>
    </source>
</evidence>
<dbReference type="InterPro" id="IPR001245">
    <property type="entry name" value="Ser-Thr/Tyr_kinase_cat_dom"/>
</dbReference>
<dbReference type="AlphaFoldDB" id="A0A151ZIK1"/>
<dbReference type="EMBL" id="LODT01000025">
    <property type="protein sequence ID" value="KYQ93737.1"/>
    <property type="molecule type" value="Genomic_DNA"/>
</dbReference>
<dbReference type="GO" id="GO:0005524">
    <property type="term" value="F:ATP binding"/>
    <property type="evidence" value="ECO:0007669"/>
    <property type="project" value="UniProtKB-KW"/>
</dbReference>
<evidence type="ECO:0000256" key="1">
    <source>
        <dbReference type="ARBA" id="ARBA00022679"/>
    </source>
</evidence>
<dbReference type="OMA" id="VSEYCAN"/>
<dbReference type="GO" id="GO:0004674">
    <property type="term" value="F:protein serine/threonine kinase activity"/>
    <property type="evidence" value="ECO:0007669"/>
    <property type="project" value="TreeGrafter"/>
</dbReference>
<evidence type="ECO:0000256" key="6">
    <source>
        <dbReference type="SAM" id="SignalP"/>
    </source>
</evidence>
<evidence type="ECO:0000256" key="4">
    <source>
        <dbReference type="ARBA" id="ARBA00022840"/>
    </source>
</evidence>
<feature type="chain" id="PRO_5007593430" evidence="6">
    <location>
        <begin position="27"/>
        <end position="699"/>
    </location>
</feature>
<sequence>MNSLKLLSIGLVSVAFFSFQIYSVYKDHYNNNNKNDDTDVKEDDKNVKKVDSLQLQDGEEKEMIEDEPILVSKNIGFSGDLSGELESGKSSNISGDFLLTKVTGAIEVSVQEKSVDAGVFDDKVVGTTTELKLESGTNDGVSVQDGTDLKIEDTSCNVMFGSQPSSSSSSSSLFSVDFNTTTTSSSTKKNQKKKVNNNKTKNTSSFSGSSQVSSGLFGISSSGSKVSVTSPCPFGSLALSGSFGSSDLSSALGSTITPLEGGLEFGCTSPSSPSQSQTGSSLFDKCTISKESDNMFGSTLLVSPPSFNNQISGLCFGISTNPLSSETSVSGSNISKAPMSITGTPSSSVSPNNNQQTGLVLTPMDNHSIILPAIQDSNIGVPSALVFSETNQEKLKQFEQIPKEDIELGSEIGSGNFGMVYRGTYTGEALMPYGTQICLKVLKMAKGVDEKLGEMIKEMEILKRCQYPFVLEFFGVAMLDIGPALVSEYCANGSISDYMDKCRHSNSYPSYYKCLMILRSVAEGMQYLHDTCNVIHRDLTSYNILLTENLVPKIADFGMCRSGPEPGQLIEYYQRAPNGQYLQRYYGICHLRWRCNELARGLPYNEKVDIFSFSYVVYEMMVGYKPFWFEPFKFNLGLVSILIQNDIKPTIPEGIIERNRGIQYLFNQMSHINPNMRPTFQEVFDQLTDIMIDPQNNYY</sequence>
<dbReference type="STRING" id="361077.A0A151ZIK1"/>
<feature type="signal peptide" evidence="6">
    <location>
        <begin position="1"/>
        <end position="26"/>
    </location>
</feature>
<feature type="domain" description="Protein kinase" evidence="7">
    <location>
        <begin position="406"/>
        <end position="692"/>
    </location>
</feature>
<dbReference type="InterPro" id="IPR000719">
    <property type="entry name" value="Prot_kinase_dom"/>
</dbReference>
<dbReference type="SUPFAM" id="SSF56112">
    <property type="entry name" value="Protein kinase-like (PK-like)"/>
    <property type="match status" value="1"/>
</dbReference>
<evidence type="ECO:0000259" key="7">
    <source>
        <dbReference type="PROSITE" id="PS50011"/>
    </source>
</evidence>
<evidence type="ECO:0000256" key="2">
    <source>
        <dbReference type="ARBA" id="ARBA00022741"/>
    </source>
</evidence>
<comment type="caution">
    <text evidence="8">The sequence shown here is derived from an EMBL/GenBank/DDBJ whole genome shotgun (WGS) entry which is preliminary data.</text>
</comment>
<dbReference type="PANTHER" id="PTHR44329:SF298">
    <property type="entry name" value="MIXED LINEAGE KINASE DOMAIN-LIKE PROTEIN"/>
    <property type="match status" value="1"/>
</dbReference>
<keyword evidence="6" id="KW-0732">Signal</keyword>
<dbReference type="InParanoid" id="A0A151ZIK1"/>
<accession>A0A151ZIK1</accession>
<feature type="compositionally biased region" description="Low complexity" evidence="5">
    <location>
        <begin position="197"/>
        <end position="212"/>
    </location>
</feature>
<dbReference type="PROSITE" id="PS00109">
    <property type="entry name" value="PROTEIN_KINASE_TYR"/>
    <property type="match status" value="1"/>
</dbReference>
<dbReference type="InterPro" id="IPR051681">
    <property type="entry name" value="Ser/Thr_Kinases-Pseudokinases"/>
</dbReference>
<dbReference type="Gene3D" id="1.10.510.10">
    <property type="entry name" value="Transferase(Phosphotransferase) domain 1"/>
    <property type="match status" value="1"/>
</dbReference>
<dbReference type="PROSITE" id="PS50011">
    <property type="entry name" value="PROTEIN_KINASE_DOM"/>
    <property type="match status" value="1"/>
</dbReference>
<dbReference type="PANTHER" id="PTHR44329">
    <property type="entry name" value="SERINE/THREONINE-PROTEIN KINASE TNNI3K-RELATED"/>
    <property type="match status" value="1"/>
</dbReference>
<dbReference type="Pfam" id="PF07714">
    <property type="entry name" value="PK_Tyr_Ser-Thr"/>
    <property type="match status" value="1"/>
</dbReference>